<dbReference type="SUPFAM" id="SSF53623">
    <property type="entry name" value="MurD-like peptide ligases, catalytic domain"/>
    <property type="match status" value="1"/>
</dbReference>
<reference evidence="6 7" key="1">
    <citation type="submission" date="2019-02" db="EMBL/GenBank/DDBJ databases">
        <title>Deep-cultivation of Planctomycetes and their phenomic and genomic characterization uncovers novel biology.</title>
        <authorList>
            <person name="Wiegand S."/>
            <person name="Jogler M."/>
            <person name="Boedeker C."/>
            <person name="Pinto D."/>
            <person name="Vollmers J."/>
            <person name="Rivas-Marin E."/>
            <person name="Kohn T."/>
            <person name="Peeters S.H."/>
            <person name="Heuer A."/>
            <person name="Rast P."/>
            <person name="Oberbeckmann S."/>
            <person name="Bunk B."/>
            <person name="Jeske O."/>
            <person name="Meyerdierks A."/>
            <person name="Storesund J.E."/>
            <person name="Kallscheuer N."/>
            <person name="Luecker S."/>
            <person name="Lage O.M."/>
            <person name="Pohl T."/>
            <person name="Merkel B.J."/>
            <person name="Hornburger P."/>
            <person name="Mueller R.-W."/>
            <person name="Bruemmer F."/>
            <person name="Labrenz M."/>
            <person name="Spormann A.M."/>
            <person name="Op den Camp H."/>
            <person name="Overmann J."/>
            <person name="Amann R."/>
            <person name="Jetten M.S.M."/>
            <person name="Mascher T."/>
            <person name="Medema M.H."/>
            <person name="Devos D.P."/>
            <person name="Kaster A.-K."/>
            <person name="Ovreas L."/>
            <person name="Rohde M."/>
            <person name="Galperin M.Y."/>
            <person name="Jogler C."/>
        </authorList>
    </citation>
    <scope>NUCLEOTIDE SEQUENCE [LARGE SCALE GENOMIC DNA]</scope>
    <source>
        <strain evidence="6 7">Pla85_3_4</strain>
    </source>
</reference>
<protein>
    <submittedName>
        <fullName evidence="6">UDP-N-acetylmuramoyl-tripeptide--D-alanyl-D-alanine ligase MurF</fullName>
        <ecNumber evidence="6">6.3.2.10</ecNumber>
    </submittedName>
</protein>
<evidence type="ECO:0000256" key="2">
    <source>
        <dbReference type="ARBA" id="ARBA00022741"/>
    </source>
</evidence>
<dbReference type="InterPro" id="IPR035911">
    <property type="entry name" value="MurE/MurF_N"/>
</dbReference>
<keyword evidence="7" id="KW-1185">Reference proteome</keyword>
<dbReference type="EMBL" id="CP036433">
    <property type="protein sequence ID" value="QDU93433.1"/>
    <property type="molecule type" value="Genomic_DNA"/>
</dbReference>
<dbReference type="SUPFAM" id="SSF63418">
    <property type="entry name" value="MurE/MurF N-terminal domain"/>
    <property type="match status" value="1"/>
</dbReference>
<dbReference type="Pfam" id="PF08245">
    <property type="entry name" value="Mur_ligase_M"/>
    <property type="match status" value="1"/>
</dbReference>
<accession>A0A518DNP9</accession>
<evidence type="ECO:0000259" key="5">
    <source>
        <dbReference type="Pfam" id="PF08245"/>
    </source>
</evidence>
<keyword evidence="1 6" id="KW-0436">Ligase</keyword>
<dbReference type="EC" id="6.3.2.10" evidence="6"/>
<organism evidence="6 7">
    <name type="scientific">Lignipirellula cremea</name>
    <dbReference type="NCBI Taxonomy" id="2528010"/>
    <lineage>
        <taxon>Bacteria</taxon>
        <taxon>Pseudomonadati</taxon>
        <taxon>Planctomycetota</taxon>
        <taxon>Planctomycetia</taxon>
        <taxon>Pirellulales</taxon>
        <taxon>Pirellulaceae</taxon>
        <taxon>Lignipirellula</taxon>
    </lineage>
</organism>
<dbReference type="GO" id="GO:0047480">
    <property type="term" value="F:UDP-N-acetylmuramoyl-tripeptide-D-alanyl-D-alanine ligase activity"/>
    <property type="evidence" value="ECO:0007669"/>
    <property type="project" value="UniProtKB-EC"/>
</dbReference>
<evidence type="ECO:0000259" key="4">
    <source>
        <dbReference type="Pfam" id="PF02875"/>
    </source>
</evidence>
<dbReference type="PANTHER" id="PTHR43024:SF1">
    <property type="entry name" value="UDP-N-ACETYLMURAMOYL-TRIPEPTIDE--D-ALANYL-D-ALANINE LIGASE"/>
    <property type="match status" value="1"/>
</dbReference>
<dbReference type="Gene3D" id="3.90.190.20">
    <property type="entry name" value="Mur ligase, C-terminal domain"/>
    <property type="match status" value="1"/>
</dbReference>
<name>A0A518DNP9_9BACT</name>
<dbReference type="InterPro" id="IPR013221">
    <property type="entry name" value="Mur_ligase_cen"/>
</dbReference>
<evidence type="ECO:0000313" key="6">
    <source>
        <dbReference type="EMBL" id="QDU93433.1"/>
    </source>
</evidence>
<dbReference type="AlphaFoldDB" id="A0A518DNP9"/>
<sequence>MLNDLCIRDVAAVIGGRLRYGALPPLGGELEPIARIIVDSQSARAGDLYWSLPGSAGEGLLAEQAFGAGALGAVVSGRSLEPWSGCFSIEVEDARWAMWKLAAWNRRRFGGRLISIAGTVGKTTARSMIDAVLSPSLLGTHDLRSEDPEQGALLALLDLDPDSDYALLEMSGQTPGDLQAAARLCEPQIAVLMSASPRPGQRYQFHYAGEQGVLDSLHDDGWAVLNGDDPYLRRIAEKTDACVVWVGRNSDNDLVAEHVTSGGGKLSFVVDGQTFELNVWGRHHLNAALSAIAVGRLMGQSDDQIAAALRGYATTPVGCQIIDNGKWVIIDDSGSSNVAAMQAAMQLLREMRGGRRIVLCGDLEDDPTQAERFGAEIITHCGADQLAAWGAQAETLVAAARQAGMPQSQSGVYDSTAAAAEHLKATLGNGDVVLVKGRRTTGLLEVVKSLAAVEPPPAPRPPLIMPSLLEPFEVSPSGSILREIDPTLPPG</sequence>
<dbReference type="Proteomes" id="UP000317648">
    <property type="component" value="Chromosome"/>
</dbReference>
<dbReference type="Pfam" id="PF02875">
    <property type="entry name" value="Mur_ligase_C"/>
    <property type="match status" value="1"/>
</dbReference>
<dbReference type="InterPro" id="IPR051046">
    <property type="entry name" value="MurCDEF_CellWall_CoF430Synth"/>
</dbReference>
<dbReference type="InterPro" id="IPR036615">
    <property type="entry name" value="Mur_ligase_C_dom_sf"/>
</dbReference>
<dbReference type="SUPFAM" id="SSF53244">
    <property type="entry name" value="MurD-like peptide ligases, peptide-binding domain"/>
    <property type="match status" value="1"/>
</dbReference>
<dbReference type="PANTHER" id="PTHR43024">
    <property type="entry name" value="UDP-N-ACETYLMURAMOYL-TRIPEPTIDE--D-ALANYL-D-ALANINE LIGASE"/>
    <property type="match status" value="1"/>
</dbReference>
<dbReference type="RefSeq" id="WP_145050234.1">
    <property type="nucleotide sequence ID" value="NZ_CP036433.1"/>
</dbReference>
<dbReference type="KEGG" id="lcre:Pla8534_12130"/>
<evidence type="ECO:0000256" key="1">
    <source>
        <dbReference type="ARBA" id="ARBA00022598"/>
    </source>
</evidence>
<dbReference type="Gene3D" id="3.40.1390.10">
    <property type="entry name" value="MurE/MurF, N-terminal domain"/>
    <property type="match status" value="1"/>
</dbReference>
<keyword evidence="3" id="KW-0067">ATP-binding</keyword>
<dbReference type="GO" id="GO:0005524">
    <property type="term" value="F:ATP binding"/>
    <property type="evidence" value="ECO:0007669"/>
    <property type="project" value="UniProtKB-KW"/>
</dbReference>
<feature type="domain" description="Mur ligase central" evidence="5">
    <location>
        <begin position="116"/>
        <end position="294"/>
    </location>
</feature>
<keyword evidence="2" id="KW-0547">Nucleotide-binding</keyword>
<feature type="domain" description="Mur ligase C-terminal" evidence="4">
    <location>
        <begin position="320"/>
        <end position="438"/>
    </location>
</feature>
<gene>
    <name evidence="6" type="primary">murF</name>
    <name evidence="6" type="ORF">Pla8534_12130</name>
</gene>
<dbReference type="InterPro" id="IPR036565">
    <property type="entry name" value="Mur-like_cat_sf"/>
</dbReference>
<dbReference type="Gene3D" id="3.40.1190.10">
    <property type="entry name" value="Mur-like, catalytic domain"/>
    <property type="match status" value="1"/>
</dbReference>
<dbReference type="OrthoDB" id="9801978at2"/>
<proteinExistence type="predicted"/>
<evidence type="ECO:0000313" key="7">
    <source>
        <dbReference type="Proteomes" id="UP000317648"/>
    </source>
</evidence>
<dbReference type="InterPro" id="IPR004101">
    <property type="entry name" value="Mur_ligase_C"/>
</dbReference>
<evidence type="ECO:0000256" key="3">
    <source>
        <dbReference type="ARBA" id="ARBA00022840"/>
    </source>
</evidence>